<gene>
    <name evidence="8" type="ORF">ISN45_Aa03g001720</name>
</gene>
<dbReference type="EMBL" id="JAEFBK010000008">
    <property type="protein sequence ID" value="KAG7575703.1"/>
    <property type="molecule type" value="Genomic_DNA"/>
</dbReference>
<sequence>MPTIISPYKNSFEQVSSPSNNSSSKSLICYTSIVISTGFLRTQLDMESIIMSLRRKEKKSQSRRLGKYLKEQKGRIYIIRRCVMMLLCSRD</sequence>
<keyword evidence="9" id="KW-1185">Reference proteome</keyword>
<evidence type="ECO:0000256" key="7">
    <source>
        <dbReference type="ARBA" id="ARBA00024340"/>
    </source>
</evidence>
<comment type="caution">
    <text evidence="8">The sequence shown here is derived from an EMBL/GenBank/DDBJ whole genome shotgun (WGS) entry which is preliminary data.</text>
</comment>
<comment type="similarity">
    <text evidence="7">Belongs to the DVL/RTFL small polypeptides family.</text>
</comment>
<evidence type="ECO:0000313" key="8">
    <source>
        <dbReference type="EMBL" id="KAG7575703.1"/>
    </source>
</evidence>
<dbReference type="GO" id="GO:0008285">
    <property type="term" value="P:negative regulation of cell population proliferation"/>
    <property type="evidence" value="ECO:0007669"/>
    <property type="project" value="InterPro"/>
</dbReference>
<dbReference type="Proteomes" id="UP000694240">
    <property type="component" value="Chromosome 8"/>
</dbReference>
<dbReference type="Pfam" id="PF08137">
    <property type="entry name" value="DVL"/>
    <property type="match status" value="1"/>
</dbReference>
<keyword evidence="5" id="KW-1133">Transmembrane helix</keyword>
<dbReference type="PANTHER" id="PTHR47855">
    <property type="entry name" value="OS01G0525701 PROTEIN"/>
    <property type="match status" value="1"/>
</dbReference>
<dbReference type="AlphaFoldDB" id="A0A8T2ANV4"/>
<accession>A0A8T2ANV4</accession>
<keyword evidence="4" id="KW-0812">Transmembrane</keyword>
<dbReference type="GO" id="GO:0048367">
    <property type="term" value="P:shoot system development"/>
    <property type="evidence" value="ECO:0007669"/>
    <property type="project" value="UniProtKB-ARBA"/>
</dbReference>
<evidence type="ECO:0000256" key="2">
    <source>
        <dbReference type="ARBA" id="ARBA00022473"/>
    </source>
</evidence>
<evidence type="ECO:0000256" key="5">
    <source>
        <dbReference type="ARBA" id="ARBA00022989"/>
    </source>
</evidence>
<name>A0A8T2ANV4_9BRAS</name>
<dbReference type="InterPro" id="IPR012552">
    <property type="entry name" value="DVL"/>
</dbReference>
<keyword evidence="6" id="KW-0472">Membrane</keyword>
<evidence type="ECO:0000256" key="1">
    <source>
        <dbReference type="ARBA" id="ARBA00004162"/>
    </source>
</evidence>
<keyword evidence="3" id="KW-1003">Cell membrane</keyword>
<protein>
    <submittedName>
        <fullName evidence="8">DVL family</fullName>
    </submittedName>
</protein>
<evidence type="ECO:0000256" key="3">
    <source>
        <dbReference type="ARBA" id="ARBA00022475"/>
    </source>
</evidence>
<dbReference type="InterPro" id="IPR052153">
    <property type="entry name" value="DVL/RTFL_small_peptides"/>
</dbReference>
<evidence type="ECO:0000313" key="9">
    <source>
        <dbReference type="Proteomes" id="UP000694240"/>
    </source>
</evidence>
<reference evidence="8 9" key="1">
    <citation type="submission" date="2020-12" db="EMBL/GenBank/DDBJ databases">
        <title>Concerted genomic and epigenomic changes stabilize Arabidopsis allopolyploids.</title>
        <authorList>
            <person name="Chen Z."/>
        </authorList>
    </citation>
    <scope>NUCLEOTIDE SEQUENCE [LARGE SCALE GENOMIC DNA]</scope>
    <source>
        <strain evidence="8">Allo738</strain>
        <tissue evidence="8">Leaf</tissue>
    </source>
</reference>
<dbReference type="GO" id="GO:0005886">
    <property type="term" value="C:plasma membrane"/>
    <property type="evidence" value="ECO:0007669"/>
    <property type="project" value="UniProtKB-SubCell"/>
</dbReference>
<evidence type="ECO:0000256" key="6">
    <source>
        <dbReference type="ARBA" id="ARBA00023136"/>
    </source>
</evidence>
<comment type="subcellular location">
    <subcellularLocation>
        <location evidence="1">Cell membrane</location>
        <topology evidence="1">Single-pass membrane protein</topology>
    </subcellularLocation>
</comment>
<keyword evidence="2" id="KW-0217">Developmental protein</keyword>
<proteinExistence type="inferred from homology"/>
<organism evidence="8 9">
    <name type="scientific">Arabidopsis thaliana x Arabidopsis arenosa</name>
    <dbReference type="NCBI Taxonomy" id="1240361"/>
    <lineage>
        <taxon>Eukaryota</taxon>
        <taxon>Viridiplantae</taxon>
        <taxon>Streptophyta</taxon>
        <taxon>Embryophyta</taxon>
        <taxon>Tracheophyta</taxon>
        <taxon>Spermatophyta</taxon>
        <taxon>Magnoliopsida</taxon>
        <taxon>eudicotyledons</taxon>
        <taxon>Gunneridae</taxon>
        <taxon>Pentapetalae</taxon>
        <taxon>rosids</taxon>
        <taxon>malvids</taxon>
        <taxon>Brassicales</taxon>
        <taxon>Brassicaceae</taxon>
        <taxon>Camelineae</taxon>
        <taxon>Arabidopsis</taxon>
    </lineage>
</organism>
<evidence type="ECO:0000256" key="4">
    <source>
        <dbReference type="ARBA" id="ARBA00022692"/>
    </source>
</evidence>
<dbReference type="PANTHER" id="PTHR47855:SF3">
    <property type="entry name" value="SMALL POLYPEPTIDE DEVIL 1-RELATED"/>
    <property type="match status" value="1"/>
</dbReference>